<protein>
    <recommendedName>
        <fullName evidence="2">Helicase ATP-binding domain-containing protein</fullName>
    </recommendedName>
</protein>
<dbReference type="InterPro" id="IPR050742">
    <property type="entry name" value="Helicase_Restrict-Modif_Enz"/>
</dbReference>
<dbReference type="GO" id="GO:0005524">
    <property type="term" value="F:ATP binding"/>
    <property type="evidence" value="ECO:0007669"/>
    <property type="project" value="InterPro"/>
</dbReference>
<dbReference type="GO" id="GO:0016787">
    <property type="term" value="F:hydrolase activity"/>
    <property type="evidence" value="ECO:0007669"/>
    <property type="project" value="InterPro"/>
</dbReference>
<dbReference type="InterPro" id="IPR006935">
    <property type="entry name" value="Helicase/UvrB_N"/>
</dbReference>
<reference evidence="3 4" key="1">
    <citation type="submission" date="2019-06" db="EMBL/GenBank/DDBJ databases">
        <title>Genome sequence of Litorilinea aerophila BAA-2444.</title>
        <authorList>
            <person name="Maclea K.S."/>
            <person name="Maurais E.G."/>
            <person name="Iannazzi L.C."/>
        </authorList>
    </citation>
    <scope>NUCLEOTIDE SEQUENCE [LARGE SCALE GENOMIC DNA]</scope>
    <source>
        <strain evidence="3 4">ATCC BAA-2444</strain>
    </source>
</reference>
<dbReference type="InParanoid" id="A0A540VHA3"/>
<dbReference type="OrthoDB" id="9802848at2"/>
<dbReference type="GO" id="GO:0003677">
    <property type="term" value="F:DNA binding"/>
    <property type="evidence" value="ECO:0007669"/>
    <property type="project" value="InterPro"/>
</dbReference>
<evidence type="ECO:0000259" key="2">
    <source>
        <dbReference type="SMART" id="SM00487"/>
    </source>
</evidence>
<dbReference type="GO" id="GO:0005829">
    <property type="term" value="C:cytosol"/>
    <property type="evidence" value="ECO:0007669"/>
    <property type="project" value="TreeGrafter"/>
</dbReference>
<dbReference type="Proteomes" id="UP000317371">
    <property type="component" value="Unassembled WGS sequence"/>
</dbReference>
<evidence type="ECO:0000313" key="3">
    <source>
        <dbReference type="EMBL" id="TQE96134.1"/>
    </source>
</evidence>
<name>A0A540VHA3_9CHLR</name>
<sequence length="556" mass="61565">MFTLRPHQRAAVDAALAKPHGGTLTAVIPPGGGKTILALAVVDALFKAGRIDAVAVFTPRLGLCSQFELDWKAVRAHFQPGAMGPIVHRENAAIHALRTFGYVSSYQSLCADPAVHRRFARRHSGRLAIVCDEAHYLGEKLYGSGDTTQAARILSDLGEHAACKIVMTGTPYRSDENPIVFAEYDHQGNIVADVQITYADGVAQGFLRPFDAVLFDGRLYQTRRRQRRGRAVYATEEIELRHTAQQLTRVATDPHFWQVAARHAFEKVKELQEIWPRYCGIAGCATQEHARQVADYLQSLGARCLLAVSDDSNAHENLRAFKRGGWDMLVTVGMAHVGYDHKPIAVAAVLNGIREYNWLDQFTMRAGRVVPNRPRAEQTAWIFGLNDLAMRRYVNAKRNEAARAIKLAEGEEAPEPGAGPGGGIQGPRVLYHGVTLEAIANIGFNHSGYSEELEEEPPLVTDRERREQLRRRRQGLVGQYAAKVYGHVNGETIRKVNATLIERYGKPVSQCDIPDLERQIQWLEKQLGLDEASGDPPEAAPPEAEDEQPLIQGGLF</sequence>
<dbReference type="PANTHER" id="PTHR47396:SF1">
    <property type="entry name" value="ATP-DEPENDENT HELICASE IRC3-RELATED"/>
    <property type="match status" value="1"/>
</dbReference>
<evidence type="ECO:0000313" key="4">
    <source>
        <dbReference type="Proteomes" id="UP000317371"/>
    </source>
</evidence>
<evidence type="ECO:0000256" key="1">
    <source>
        <dbReference type="SAM" id="MobiDB-lite"/>
    </source>
</evidence>
<dbReference type="PANTHER" id="PTHR47396">
    <property type="entry name" value="TYPE I RESTRICTION ENZYME ECOKI R PROTEIN"/>
    <property type="match status" value="1"/>
</dbReference>
<accession>A0A540VHA3</accession>
<dbReference type="SUPFAM" id="SSF52540">
    <property type="entry name" value="P-loop containing nucleoside triphosphate hydrolases"/>
    <property type="match status" value="2"/>
</dbReference>
<keyword evidence="4" id="KW-1185">Reference proteome</keyword>
<organism evidence="3 4">
    <name type="scientific">Litorilinea aerophila</name>
    <dbReference type="NCBI Taxonomy" id="1204385"/>
    <lineage>
        <taxon>Bacteria</taxon>
        <taxon>Bacillati</taxon>
        <taxon>Chloroflexota</taxon>
        <taxon>Caldilineae</taxon>
        <taxon>Caldilineales</taxon>
        <taxon>Caldilineaceae</taxon>
        <taxon>Litorilinea</taxon>
    </lineage>
</organism>
<dbReference type="InterPro" id="IPR014001">
    <property type="entry name" value="Helicase_ATP-bd"/>
</dbReference>
<dbReference type="Pfam" id="PF04851">
    <property type="entry name" value="ResIII"/>
    <property type="match status" value="1"/>
</dbReference>
<dbReference type="EMBL" id="VIGC01000009">
    <property type="protein sequence ID" value="TQE96134.1"/>
    <property type="molecule type" value="Genomic_DNA"/>
</dbReference>
<dbReference type="SMART" id="SM00487">
    <property type="entry name" value="DEXDc"/>
    <property type="match status" value="1"/>
</dbReference>
<dbReference type="RefSeq" id="WP_141609687.1">
    <property type="nucleotide sequence ID" value="NZ_VIGC02000009.1"/>
</dbReference>
<feature type="region of interest" description="Disordered" evidence="1">
    <location>
        <begin position="529"/>
        <end position="556"/>
    </location>
</feature>
<comment type="caution">
    <text evidence="3">The sequence shown here is derived from an EMBL/GenBank/DDBJ whole genome shotgun (WGS) entry which is preliminary data.</text>
</comment>
<dbReference type="Gene3D" id="3.40.50.300">
    <property type="entry name" value="P-loop containing nucleotide triphosphate hydrolases"/>
    <property type="match status" value="2"/>
</dbReference>
<gene>
    <name evidence="3" type="ORF">FKZ61_08595</name>
</gene>
<proteinExistence type="predicted"/>
<feature type="domain" description="Helicase ATP-binding" evidence="2">
    <location>
        <begin position="1"/>
        <end position="197"/>
    </location>
</feature>
<dbReference type="AlphaFoldDB" id="A0A540VHA3"/>
<dbReference type="InterPro" id="IPR027417">
    <property type="entry name" value="P-loop_NTPase"/>
</dbReference>